<reference evidence="4 5" key="1">
    <citation type="submission" date="2013-08" db="EMBL/GenBank/DDBJ databases">
        <title>Genome of Pontibacillus chungwhensis.</title>
        <authorList>
            <person name="Wang Q."/>
            <person name="Wang G."/>
        </authorList>
    </citation>
    <scope>NUCLEOTIDE SEQUENCE [LARGE SCALE GENOMIC DNA]</scope>
    <source>
        <strain evidence="4 5">BH030062</strain>
    </source>
</reference>
<dbReference type="PIRSF" id="PIRSF031509">
    <property type="entry name" value="Cell_wall_LiaF/YvqF"/>
    <property type="match status" value="1"/>
</dbReference>
<dbReference type="eggNOG" id="COG4758">
    <property type="taxonomic scope" value="Bacteria"/>
</dbReference>
<dbReference type="EMBL" id="AVBG01000017">
    <property type="protein sequence ID" value="KGP90054.1"/>
    <property type="molecule type" value="Genomic_DNA"/>
</dbReference>
<gene>
    <name evidence="4" type="ORF">N780_07465</name>
</gene>
<dbReference type="GO" id="GO:0016020">
    <property type="term" value="C:membrane"/>
    <property type="evidence" value="ECO:0007669"/>
    <property type="project" value="InterPro"/>
</dbReference>
<feature type="transmembrane region" description="Helical" evidence="1">
    <location>
        <begin position="7"/>
        <end position="25"/>
    </location>
</feature>
<evidence type="ECO:0000256" key="1">
    <source>
        <dbReference type="SAM" id="Phobius"/>
    </source>
</evidence>
<dbReference type="InterPro" id="IPR024425">
    <property type="entry name" value="LiaF-like_C"/>
</dbReference>
<dbReference type="Pfam" id="PF22570">
    <property type="entry name" value="LiaF-TM"/>
    <property type="match status" value="1"/>
</dbReference>
<dbReference type="Proteomes" id="UP000030153">
    <property type="component" value="Unassembled WGS sequence"/>
</dbReference>
<dbReference type="AlphaFoldDB" id="A0A0A2UQ17"/>
<name>A0A0A2UQ17_9BACI</name>
<evidence type="ECO:0000313" key="4">
    <source>
        <dbReference type="EMBL" id="KGP90054.1"/>
    </source>
</evidence>
<evidence type="ECO:0000259" key="3">
    <source>
        <dbReference type="Pfam" id="PF22570"/>
    </source>
</evidence>
<comment type="caution">
    <text evidence="4">The sequence shown here is derived from an EMBL/GenBank/DDBJ whole genome shotgun (WGS) entry which is preliminary data.</text>
</comment>
<keyword evidence="1" id="KW-1133">Transmembrane helix</keyword>
<keyword evidence="1" id="KW-0472">Membrane</keyword>
<evidence type="ECO:0000313" key="5">
    <source>
        <dbReference type="Proteomes" id="UP000030153"/>
    </source>
</evidence>
<feature type="domain" description="LiaF transmembrane" evidence="3">
    <location>
        <begin position="11"/>
        <end position="114"/>
    </location>
</feature>
<feature type="domain" description="Cell wall-active antibiotics response LiaF-like C-terminal" evidence="2">
    <location>
        <begin position="138"/>
        <end position="248"/>
    </location>
</feature>
<dbReference type="NCBIfam" id="NF040535">
    <property type="entry name" value="LiaF_C_term"/>
    <property type="match status" value="1"/>
</dbReference>
<dbReference type="STRING" id="1385513.N780_07465"/>
<feature type="transmembrane region" description="Helical" evidence="1">
    <location>
        <begin position="67"/>
        <end position="87"/>
    </location>
</feature>
<accession>A0A0A2UQ17</accession>
<evidence type="ECO:0000259" key="2">
    <source>
        <dbReference type="Pfam" id="PF09922"/>
    </source>
</evidence>
<dbReference type="InterPro" id="IPR047793">
    <property type="entry name" value="LiaF_C"/>
</dbReference>
<dbReference type="RefSeq" id="WP_036786870.1">
    <property type="nucleotide sequence ID" value="NZ_AVBG01000017.1"/>
</dbReference>
<keyword evidence="1" id="KW-0812">Transmembrane</keyword>
<protein>
    <submittedName>
        <fullName evidence="4">Uncharacterized protein</fullName>
    </submittedName>
</protein>
<proteinExistence type="predicted"/>
<dbReference type="Pfam" id="PF09922">
    <property type="entry name" value="LiaF-like_C"/>
    <property type="match status" value="1"/>
</dbReference>
<keyword evidence="5" id="KW-1185">Reference proteome</keyword>
<feature type="transmembrane region" description="Helical" evidence="1">
    <location>
        <begin position="37"/>
        <end position="55"/>
    </location>
</feature>
<dbReference type="OrthoDB" id="1953204at2"/>
<sequence length="252" mass="29008">MKRVSFTNFILALVLIVGGTFILMANLDVISLEMWQLFSYSYPFILLVVGLKFILDSILKRDDRFGLGVLTSVFAALLVMDRFEWITFTAGDIWLLWPLIFVIIGFRIFLSKGTKPKVEIRFDDDHQDESFKRKKSAIGDYSFTSSDWAVEPMNLWNAVGDYKFDFTKAFIPEKDTPFKLSGIVGDVKILMPENVAFRVEANVKTGDIRILEQKADGFNRVMSYQTPDYETSTRKVTFYINLKVGNIRLDRV</sequence>
<dbReference type="InterPro" id="IPR016975">
    <property type="entry name" value="Cell_wall_LiaF"/>
</dbReference>
<dbReference type="InterPro" id="IPR054331">
    <property type="entry name" value="LiaF_TM"/>
</dbReference>
<feature type="transmembrane region" description="Helical" evidence="1">
    <location>
        <begin position="93"/>
        <end position="110"/>
    </location>
</feature>
<organism evidence="4 5">
    <name type="scientific">Pontibacillus chungwhensis BH030062</name>
    <dbReference type="NCBI Taxonomy" id="1385513"/>
    <lineage>
        <taxon>Bacteria</taxon>
        <taxon>Bacillati</taxon>
        <taxon>Bacillota</taxon>
        <taxon>Bacilli</taxon>
        <taxon>Bacillales</taxon>
        <taxon>Bacillaceae</taxon>
        <taxon>Pontibacillus</taxon>
    </lineage>
</organism>